<dbReference type="GO" id="GO:0032259">
    <property type="term" value="P:methylation"/>
    <property type="evidence" value="ECO:0007669"/>
    <property type="project" value="UniProtKB-KW"/>
</dbReference>
<dbReference type="Gene3D" id="3.40.50.150">
    <property type="entry name" value="Vaccinia Virus protein VP39"/>
    <property type="match status" value="1"/>
</dbReference>
<dbReference type="SUPFAM" id="SSF53335">
    <property type="entry name" value="S-adenosyl-L-methionine-dependent methyltransferases"/>
    <property type="match status" value="1"/>
</dbReference>
<organism evidence="2 3">
    <name type="scientific">Nocardioides guangzhouensis</name>
    <dbReference type="NCBI Taxonomy" id="2497878"/>
    <lineage>
        <taxon>Bacteria</taxon>
        <taxon>Bacillati</taxon>
        <taxon>Actinomycetota</taxon>
        <taxon>Actinomycetes</taxon>
        <taxon>Propionibacteriales</taxon>
        <taxon>Nocardioidaceae</taxon>
        <taxon>Nocardioides</taxon>
    </lineage>
</organism>
<gene>
    <name evidence="2" type="ORF">EKO23_22695</name>
</gene>
<dbReference type="EMBL" id="SDKM01000056">
    <property type="protein sequence ID" value="RYP81987.1"/>
    <property type="molecule type" value="Genomic_DNA"/>
</dbReference>
<dbReference type="OrthoDB" id="3788230at2"/>
<evidence type="ECO:0000313" key="3">
    <source>
        <dbReference type="Proteomes" id="UP000295198"/>
    </source>
</evidence>
<comment type="caution">
    <text evidence="2">The sequence shown here is derived from an EMBL/GenBank/DDBJ whole genome shotgun (WGS) entry which is preliminary data.</text>
</comment>
<keyword evidence="2" id="KW-0489">Methyltransferase</keyword>
<accession>A0A4Q4Z2V7</accession>
<name>A0A4Q4Z2V7_9ACTN</name>
<protein>
    <submittedName>
        <fullName evidence="2">Methyltransferase domain-containing protein</fullName>
    </submittedName>
</protein>
<dbReference type="AlphaFoldDB" id="A0A4Q4Z2V7"/>
<dbReference type="PANTHER" id="PTHR43591:SF24">
    <property type="entry name" value="2-METHOXY-6-POLYPRENYL-1,4-BENZOQUINOL METHYLASE, MITOCHONDRIAL"/>
    <property type="match status" value="1"/>
</dbReference>
<dbReference type="InterPro" id="IPR013216">
    <property type="entry name" value="Methyltransf_11"/>
</dbReference>
<dbReference type="GO" id="GO:0008757">
    <property type="term" value="F:S-adenosylmethionine-dependent methyltransferase activity"/>
    <property type="evidence" value="ECO:0007669"/>
    <property type="project" value="InterPro"/>
</dbReference>
<dbReference type="Proteomes" id="UP000295198">
    <property type="component" value="Unassembled WGS sequence"/>
</dbReference>
<dbReference type="RefSeq" id="WP_134720767.1">
    <property type="nucleotide sequence ID" value="NZ_SDKM01000056.1"/>
</dbReference>
<reference evidence="2 3" key="1">
    <citation type="submission" date="2019-01" db="EMBL/GenBank/DDBJ databases">
        <title>Nocardioides guangzhouensis sp. nov., an actinobacterium isolated from soil.</title>
        <authorList>
            <person name="Fu Y."/>
            <person name="Cai Y."/>
            <person name="Lin Z."/>
            <person name="Chen P."/>
        </authorList>
    </citation>
    <scope>NUCLEOTIDE SEQUENCE [LARGE SCALE GENOMIC DNA]</scope>
    <source>
        <strain evidence="2 3">130</strain>
    </source>
</reference>
<dbReference type="InterPro" id="IPR029063">
    <property type="entry name" value="SAM-dependent_MTases_sf"/>
</dbReference>
<dbReference type="Pfam" id="PF08241">
    <property type="entry name" value="Methyltransf_11"/>
    <property type="match status" value="1"/>
</dbReference>
<evidence type="ECO:0000259" key="1">
    <source>
        <dbReference type="Pfam" id="PF08241"/>
    </source>
</evidence>
<feature type="domain" description="Methyltransferase type 11" evidence="1">
    <location>
        <begin position="49"/>
        <end position="137"/>
    </location>
</feature>
<evidence type="ECO:0000313" key="2">
    <source>
        <dbReference type="EMBL" id="RYP81987.1"/>
    </source>
</evidence>
<keyword evidence="2" id="KW-0808">Transferase</keyword>
<proteinExistence type="predicted"/>
<dbReference type="PANTHER" id="PTHR43591">
    <property type="entry name" value="METHYLTRANSFERASE"/>
    <property type="match status" value="1"/>
</dbReference>
<sequence>MTAADGLALAREGYEDAATDWADGAEIVYGPLADALLARAPELVDRLVLDVGAGTGAVSRRLVAAGAHVVAVDASWSMLAHSAAGRPPAVVGDINRLPLVDGAVDGAAAAFVLNHVADPVAALTELCRVVRPGGFVVASVFSAADPSAAKSAIDGALARAGWEPPQWYQFIKSVGDRVGSAARMSDAACAAHLEQVDVVEGRVRTGVTDPRDIVRYRLSQPQNARFVAGLSQAARRQVIDECMAAVAATGEAFDPGVVLLAAST</sequence>
<keyword evidence="3" id="KW-1185">Reference proteome</keyword>